<evidence type="ECO:0000313" key="5">
    <source>
        <dbReference type="Proteomes" id="UP000825051"/>
    </source>
</evidence>
<evidence type="ECO:0000256" key="2">
    <source>
        <dbReference type="ARBA" id="ARBA00022695"/>
    </source>
</evidence>
<dbReference type="EMBL" id="CP080507">
    <property type="protein sequence ID" value="QYM80796.1"/>
    <property type="molecule type" value="Genomic_DNA"/>
</dbReference>
<dbReference type="InterPro" id="IPR036554">
    <property type="entry name" value="GHMP_kinase_C_sf"/>
</dbReference>
<dbReference type="Proteomes" id="UP000825051">
    <property type="component" value="Chromosome"/>
</dbReference>
<reference evidence="4" key="1">
    <citation type="submission" date="2021-08" db="EMBL/GenBank/DDBJ databases">
        <title>Genome of a novel bacterium of the phylum Verrucomicrobia, Oleiharenicola sp. KSB-15.</title>
        <authorList>
            <person name="Chung J.-H."/>
            <person name="Ahn J.-H."/>
            <person name="Yoon Y."/>
            <person name="Kim D.-Y."/>
            <person name="An S.-H."/>
            <person name="Park I."/>
            <person name="Yeon J."/>
        </authorList>
    </citation>
    <scope>NUCLEOTIDE SEQUENCE</scope>
    <source>
        <strain evidence="4">KSB-15</strain>
    </source>
</reference>
<dbReference type="PANTHER" id="PTHR43793">
    <property type="entry name" value="FAD SYNTHASE"/>
    <property type="match status" value="1"/>
</dbReference>
<dbReference type="GO" id="GO:0016779">
    <property type="term" value="F:nucleotidyltransferase activity"/>
    <property type="evidence" value="ECO:0007669"/>
    <property type="project" value="UniProtKB-KW"/>
</dbReference>
<evidence type="ECO:0000256" key="1">
    <source>
        <dbReference type="ARBA" id="ARBA00022679"/>
    </source>
</evidence>
<dbReference type="KEGG" id="ole:K0B96_08730"/>
<dbReference type="InterPro" id="IPR004821">
    <property type="entry name" value="Cyt_trans-like"/>
</dbReference>
<dbReference type="AlphaFoldDB" id="A0A8F9TZE4"/>
<evidence type="ECO:0000259" key="3">
    <source>
        <dbReference type="Pfam" id="PF01467"/>
    </source>
</evidence>
<dbReference type="Pfam" id="PF01467">
    <property type="entry name" value="CTP_transf_like"/>
    <property type="match status" value="1"/>
</dbReference>
<organism evidence="4 5">
    <name type="scientific">Horticoccus luteus</name>
    <dbReference type="NCBI Taxonomy" id="2862869"/>
    <lineage>
        <taxon>Bacteria</taxon>
        <taxon>Pseudomonadati</taxon>
        <taxon>Verrucomicrobiota</taxon>
        <taxon>Opitutia</taxon>
        <taxon>Opitutales</taxon>
        <taxon>Opitutaceae</taxon>
        <taxon>Horticoccus</taxon>
    </lineage>
</organism>
<proteinExistence type="predicted"/>
<dbReference type="NCBIfam" id="TIGR00125">
    <property type="entry name" value="cyt_tran_rel"/>
    <property type="match status" value="1"/>
</dbReference>
<protein>
    <submittedName>
        <fullName evidence="4">Adenylyltransferase/cytidyltransferase family protein</fullName>
    </submittedName>
</protein>
<keyword evidence="5" id="KW-1185">Reference proteome</keyword>
<feature type="domain" description="Cytidyltransferase-like" evidence="3">
    <location>
        <begin position="6"/>
        <end position="135"/>
    </location>
</feature>
<keyword evidence="2 4" id="KW-0548">Nucleotidyltransferase</keyword>
<gene>
    <name evidence="4" type="ORF">K0B96_08730</name>
</gene>
<dbReference type="InterPro" id="IPR014729">
    <property type="entry name" value="Rossmann-like_a/b/a_fold"/>
</dbReference>
<dbReference type="SUPFAM" id="SSF55060">
    <property type="entry name" value="GHMP Kinase, C-terminal domain"/>
    <property type="match status" value="1"/>
</dbReference>
<dbReference type="InterPro" id="IPR050385">
    <property type="entry name" value="Archaeal_FAD_synthase"/>
</dbReference>
<keyword evidence="1" id="KW-0808">Transferase</keyword>
<dbReference type="PANTHER" id="PTHR43793:SF1">
    <property type="entry name" value="FAD SYNTHASE"/>
    <property type="match status" value="1"/>
</dbReference>
<name>A0A8F9TZE4_9BACT</name>
<dbReference type="Gene3D" id="3.40.50.620">
    <property type="entry name" value="HUPs"/>
    <property type="match status" value="1"/>
</dbReference>
<accession>A0A8F9TZE4</accession>
<sequence length="371" mass="40363">MIRVFVSGCYDIVHAGHLQFFREARALGDHLTVSFASTDVLWLHKHRRSSLPDEHKQALLAGLRMVDDVVVGTGTEEGIDFRADFLRLRPDILAVTEDDKYTPLKKALCAEVGARYVVLPKTPPQFTPISTTQIVRFIRAPEAAPLRVDFAGGWLDVPRYARDGAFVVNCAISPTVSLRDWPYERNAGLGGSGAWALLNGRDGVNAELDLGVGWQDPVIIAESGLCVWRSGPRPVLELKHNGEFLRGRMALYWTGAPHDTPGICKNERDYAAIARAGATARDAVWRSDLALLAAAVRQSSAVQRAEGMAPLPGEADGPAGILPDGVQPLAWKYCGGGFGGYAVYLFASESERDRVCAVAGFRPIEPYLALK</sequence>
<evidence type="ECO:0000313" key="4">
    <source>
        <dbReference type="EMBL" id="QYM80796.1"/>
    </source>
</evidence>
<dbReference type="SUPFAM" id="SSF52374">
    <property type="entry name" value="Nucleotidylyl transferase"/>
    <property type="match status" value="1"/>
</dbReference>
<dbReference type="Gene3D" id="3.30.230.120">
    <property type="match status" value="1"/>
</dbReference>